<dbReference type="AlphaFoldDB" id="A0A553NY99"/>
<dbReference type="GO" id="GO:0055085">
    <property type="term" value="P:transmembrane transport"/>
    <property type="evidence" value="ECO:0007669"/>
    <property type="project" value="InterPro"/>
</dbReference>
<keyword evidence="8" id="KW-1185">Reference proteome</keyword>
<name>A0A553NY99_TIGCA</name>
<evidence type="ECO:0000256" key="4">
    <source>
        <dbReference type="ARBA" id="ARBA00023136"/>
    </source>
</evidence>
<feature type="domain" description="SLC26A/SulP transporter" evidence="6">
    <location>
        <begin position="133"/>
        <end position="262"/>
    </location>
</feature>
<feature type="transmembrane region" description="Helical" evidence="5">
    <location>
        <begin position="130"/>
        <end position="151"/>
    </location>
</feature>
<keyword evidence="2 5" id="KW-0812">Transmembrane</keyword>
<gene>
    <name evidence="7" type="ORF">TCAL_17317</name>
</gene>
<evidence type="ECO:0000256" key="5">
    <source>
        <dbReference type="SAM" id="Phobius"/>
    </source>
</evidence>
<feature type="domain" description="SLC26A/SulP transporter" evidence="6">
    <location>
        <begin position="267"/>
        <end position="326"/>
    </location>
</feature>
<dbReference type="Proteomes" id="UP000318571">
    <property type="component" value="Chromosome 9"/>
</dbReference>
<feature type="transmembrane region" description="Helical" evidence="5">
    <location>
        <begin position="228"/>
        <end position="249"/>
    </location>
</feature>
<dbReference type="InterPro" id="IPR011547">
    <property type="entry name" value="SLC26A/SulP_dom"/>
</dbReference>
<evidence type="ECO:0000256" key="3">
    <source>
        <dbReference type="ARBA" id="ARBA00022989"/>
    </source>
</evidence>
<evidence type="ECO:0000313" key="8">
    <source>
        <dbReference type="Proteomes" id="UP000318571"/>
    </source>
</evidence>
<evidence type="ECO:0000256" key="2">
    <source>
        <dbReference type="ARBA" id="ARBA00022692"/>
    </source>
</evidence>
<dbReference type="GO" id="GO:0016020">
    <property type="term" value="C:membrane"/>
    <property type="evidence" value="ECO:0007669"/>
    <property type="project" value="UniProtKB-SubCell"/>
</dbReference>
<dbReference type="InterPro" id="IPR001902">
    <property type="entry name" value="SLC26A/SulP_fam"/>
</dbReference>
<accession>A0A553NY99</accession>
<comment type="caution">
    <text evidence="7">The sequence shown here is derived from an EMBL/GenBank/DDBJ whole genome shotgun (WGS) entry which is preliminary data.</text>
</comment>
<feature type="transmembrane region" description="Helical" evidence="5">
    <location>
        <begin position="158"/>
        <end position="178"/>
    </location>
</feature>
<dbReference type="STRING" id="6832.A0A553NY99"/>
<reference evidence="7 8" key="1">
    <citation type="journal article" date="2018" name="Nat. Ecol. Evol.">
        <title>Genomic signatures of mitonuclear coevolution across populations of Tigriopus californicus.</title>
        <authorList>
            <person name="Barreto F.S."/>
            <person name="Watson E.T."/>
            <person name="Lima T.G."/>
            <person name="Willett C.S."/>
            <person name="Edmands S."/>
            <person name="Li W."/>
            <person name="Burton R.S."/>
        </authorList>
    </citation>
    <scope>NUCLEOTIDE SEQUENCE [LARGE SCALE GENOMIC DNA]</scope>
    <source>
        <strain evidence="7 8">San Diego</strain>
    </source>
</reference>
<protein>
    <recommendedName>
        <fullName evidence="6">SLC26A/SulP transporter domain-containing protein</fullName>
    </recommendedName>
</protein>
<feature type="transmembrane region" description="Helical" evidence="5">
    <location>
        <begin position="198"/>
        <end position="216"/>
    </location>
</feature>
<dbReference type="OMA" id="IAIMHIP"/>
<dbReference type="EMBL" id="VCGU01000009">
    <property type="protein sequence ID" value="TRY70415.1"/>
    <property type="molecule type" value="Genomic_DNA"/>
</dbReference>
<proteinExistence type="predicted"/>
<evidence type="ECO:0000259" key="6">
    <source>
        <dbReference type="Pfam" id="PF00916"/>
    </source>
</evidence>
<keyword evidence="4 5" id="KW-0472">Membrane</keyword>
<evidence type="ECO:0000313" key="7">
    <source>
        <dbReference type="EMBL" id="TRY70415.1"/>
    </source>
</evidence>
<sequence length="327" mass="35529">MTDSDHEEEISVQRKPYDLEEAHTAAGWKAKSEKSLQAALHLNRNPIRKPKSWKKIFNKYLPITDWLFNYNVKADLVSDIITGITIAIMHIPQGMAYAQLAETDEMVGLYTAVFPVIIYTLLGPSRHVSMGKVITAVCLLSGIWQLGFAILGLGKLSWLLSDVLVSGYTTAAAIHVLVSQLKGVLGTLKGLIEKIEDFNLAAFVIALVCVIILVANNEFLKPQLAKKCSFPVPIQLIVVAGGILFSYFLNFEEKFGIDVVGRAQDWGASNVVGSFFSCLPSGASMSRSSVQVAVGGRTQLTSVVSIAILIVVILTAEGLFYALPKVS</sequence>
<evidence type="ECO:0000256" key="1">
    <source>
        <dbReference type="ARBA" id="ARBA00004141"/>
    </source>
</evidence>
<feature type="transmembrane region" description="Helical" evidence="5">
    <location>
        <begin position="107"/>
        <end position="124"/>
    </location>
</feature>
<feature type="transmembrane region" description="Helical" evidence="5">
    <location>
        <begin position="303"/>
        <end position="323"/>
    </location>
</feature>
<dbReference type="PANTHER" id="PTHR11814">
    <property type="entry name" value="SULFATE TRANSPORTER"/>
    <property type="match status" value="1"/>
</dbReference>
<organism evidence="7 8">
    <name type="scientific">Tigriopus californicus</name>
    <name type="common">Marine copepod</name>
    <dbReference type="NCBI Taxonomy" id="6832"/>
    <lineage>
        <taxon>Eukaryota</taxon>
        <taxon>Metazoa</taxon>
        <taxon>Ecdysozoa</taxon>
        <taxon>Arthropoda</taxon>
        <taxon>Crustacea</taxon>
        <taxon>Multicrustacea</taxon>
        <taxon>Hexanauplia</taxon>
        <taxon>Copepoda</taxon>
        <taxon>Harpacticoida</taxon>
        <taxon>Harpacticidae</taxon>
        <taxon>Tigriopus</taxon>
    </lineage>
</organism>
<dbReference type="Pfam" id="PF00916">
    <property type="entry name" value="Sulfate_transp"/>
    <property type="match status" value="2"/>
</dbReference>
<comment type="subcellular location">
    <subcellularLocation>
        <location evidence="1">Membrane</location>
        <topology evidence="1">Multi-pass membrane protein</topology>
    </subcellularLocation>
</comment>
<keyword evidence="3 5" id="KW-1133">Transmembrane helix</keyword>